<evidence type="ECO:0000313" key="2">
    <source>
        <dbReference type="EMBL" id="MFH6767357.1"/>
    </source>
</evidence>
<organism evidence="2 3">
    <name type="scientific">Gaetbulibacter aquiaggeris</name>
    <dbReference type="NCBI Taxonomy" id="1735373"/>
    <lineage>
        <taxon>Bacteria</taxon>
        <taxon>Pseudomonadati</taxon>
        <taxon>Bacteroidota</taxon>
        <taxon>Flavobacteriia</taxon>
        <taxon>Flavobacteriales</taxon>
        <taxon>Flavobacteriaceae</taxon>
        <taxon>Gaetbulibacter</taxon>
    </lineage>
</organism>
<gene>
    <name evidence="2" type="ORF">V8G56_01310</name>
</gene>
<dbReference type="InterPro" id="IPR029063">
    <property type="entry name" value="SAM-dependent_MTases_sf"/>
</dbReference>
<dbReference type="GO" id="GO:0032259">
    <property type="term" value="P:methylation"/>
    <property type="evidence" value="ECO:0007669"/>
    <property type="project" value="UniProtKB-KW"/>
</dbReference>
<dbReference type="Gene3D" id="3.40.50.150">
    <property type="entry name" value="Vaccinia Virus protein VP39"/>
    <property type="match status" value="1"/>
</dbReference>
<dbReference type="Pfam" id="PF05050">
    <property type="entry name" value="Methyltransf_21"/>
    <property type="match status" value="1"/>
</dbReference>
<evidence type="ECO:0000313" key="3">
    <source>
        <dbReference type="Proteomes" id="UP001610104"/>
    </source>
</evidence>
<dbReference type="PANTHER" id="PTHR34203:SF15">
    <property type="entry name" value="SLL1173 PROTEIN"/>
    <property type="match status" value="1"/>
</dbReference>
<dbReference type="PANTHER" id="PTHR34203">
    <property type="entry name" value="METHYLTRANSFERASE, FKBM FAMILY PROTEIN"/>
    <property type="match status" value="1"/>
</dbReference>
<dbReference type="EMBL" id="JBAWKC010000001">
    <property type="protein sequence ID" value="MFH6767357.1"/>
    <property type="molecule type" value="Genomic_DNA"/>
</dbReference>
<keyword evidence="3" id="KW-1185">Reference proteome</keyword>
<name>A0ABW7MNP8_9FLAO</name>
<dbReference type="SUPFAM" id="SSF53335">
    <property type="entry name" value="S-adenosyl-L-methionine-dependent methyltransferases"/>
    <property type="match status" value="1"/>
</dbReference>
<dbReference type="NCBIfam" id="TIGR01444">
    <property type="entry name" value="fkbM_fam"/>
    <property type="match status" value="1"/>
</dbReference>
<dbReference type="InterPro" id="IPR052514">
    <property type="entry name" value="SAM-dependent_MTase"/>
</dbReference>
<dbReference type="InterPro" id="IPR006342">
    <property type="entry name" value="FkbM_mtfrase"/>
</dbReference>
<protein>
    <submittedName>
        <fullName evidence="2">FkbM family methyltransferase</fullName>
    </submittedName>
</protein>
<reference evidence="2 3" key="1">
    <citation type="submission" date="2024-02" db="EMBL/GenBank/DDBJ databases">
        <title>A Gaetbulibacter species isolated from tidal flats and genomic insights of their niches.</title>
        <authorList>
            <person name="Ye Y."/>
        </authorList>
    </citation>
    <scope>NUCLEOTIDE SEQUENCE [LARGE SCALE GENOMIC DNA]</scope>
    <source>
        <strain evidence="2 3">KEM-8</strain>
    </source>
</reference>
<sequence length="242" mass="28299">MSIRTKIIQKLVHINEGVFFYPKLKKFYKENLINQHINILDVGANKGQSIDFFKRINQNINVHAFEPNKKLFSFLLNKYKTTTNVKLYNFGVSNIKGDLVFHENILDETSTFEELNLESKYLEKKAKILGVSKENLIVDNYKVEVIRLSDFINENPHISFDVLKIDVEGHELKCLQGLFSDENKVMPIRFIQLESHKDDMYLSNSQHQDIEKILVKHGFEIAAEFKHGFGDFAELIYVNKRK</sequence>
<comment type="caution">
    <text evidence="2">The sequence shown here is derived from an EMBL/GenBank/DDBJ whole genome shotgun (WGS) entry which is preliminary data.</text>
</comment>
<accession>A0ABW7MNP8</accession>
<dbReference type="GO" id="GO:0008168">
    <property type="term" value="F:methyltransferase activity"/>
    <property type="evidence" value="ECO:0007669"/>
    <property type="project" value="UniProtKB-KW"/>
</dbReference>
<feature type="domain" description="Methyltransferase FkbM" evidence="1">
    <location>
        <begin position="41"/>
        <end position="220"/>
    </location>
</feature>
<keyword evidence="2" id="KW-0808">Transferase</keyword>
<evidence type="ECO:0000259" key="1">
    <source>
        <dbReference type="Pfam" id="PF05050"/>
    </source>
</evidence>
<keyword evidence="2" id="KW-0489">Methyltransferase</keyword>
<proteinExistence type="predicted"/>
<dbReference type="RefSeq" id="WP_395436643.1">
    <property type="nucleotide sequence ID" value="NZ_JBAWKC010000001.1"/>
</dbReference>
<dbReference type="Proteomes" id="UP001610104">
    <property type="component" value="Unassembled WGS sequence"/>
</dbReference>